<name>A0ABQ9HPQ1_9NEOP</name>
<dbReference type="PANTHER" id="PTHR45913">
    <property type="entry name" value="EPM2A-INTERACTING PROTEIN 1"/>
    <property type="match status" value="1"/>
</dbReference>
<evidence type="ECO:0000313" key="1">
    <source>
        <dbReference type="EMBL" id="KAJ8886086.1"/>
    </source>
</evidence>
<comment type="caution">
    <text evidence="1">The sequence shown here is derived from an EMBL/GenBank/DDBJ whole genome shotgun (WGS) entry which is preliminary data.</text>
</comment>
<reference evidence="1 2" key="1">
    <citation type="submission" date="2023-02" db="EMBL/GenBank/DDBJ databases">
        <title>LHISI_Scaffold_Assembly.</title>
        <authorList>
            <person name="Stuart O.P."/>
            <person name="Cleave R."/>
            <person name="Magrath M.J.L."/>
            <person name="Mikheyev A.S."/>
        </authorList>
    </citation>
    <scope>NUCLEOTIDE SEQUENCE [LARGE SCALE GENOMIC DNA]</scope>
    <source>
        <strain evidence="1">Daus_M_001</strain>
        <tissue evidence="1">Leg muscle</tissue>
    </source>
</reference>
<proteinExistence type="predicted"/>
<organism evidence="1 2">
    <name type="scientific">Dryococelus australis</name>
    <dbReference type="NCBI Taxonomy" id="614101"/>
    <lineage>
        <taxon>Eukaryota</taxon>
        <taxon>Metazoa</taxon>
        <taxon>Ecdysozoa</taxon>
        <taxon>Arthropoda</taxon>
        <taxon>Hexapoda</taxon>
        <taxon>Insecta</taxon>
        <taxon>Pterygota</taxon>
        <taxon>Neoptera</taxon>
        <taxon>Polyneoptera</taxon>
        <taxon>Phasmatodea</taxon>
        <taxon>Verophasmatodea</taxon>
        <taxon>Anareolatae</taxon>
        <taxon>Phasmatidae</taxon>
        <taxon>Eurycanthinae</taxon>
        <taxon>Dryococelus</taxon>
    </lineage>
</organism>
<accession>A0ABQ9HPQ1</accession>
<evidence type="ECO:0000313" key="2">
    <source>
        <dbReference type="Proteomes" id="UP001159363"/>
    </source>
</evidence>
<dbReference type="Proteomes" id="UP001159363">
    <property type="component" value="Chromosome X"/>
</dbReference>
<protein>
    <submittedName>
        <fullName evidence="1">Uncharacterized protein</fullName>
    </submittedName>
</protein>
<sequence>MKAECEASSVPKTLTLHCILLQESLCGKSVDMSCVMNPVITEFKSFLEKVESLSPDLPYYIAVTWLSCGKILSCFFSLRTEIEMFLNEKERSMEIVSAVTNGTIKDKFKEGSLVQFYNFLPKENYPKIKDFAHSFLSIFRNTYRCEQIFSLLKFTKSKYKGNLIDQHLRDILIIQQTELEPQFDTILASKSKLHISH</sequence>
<keyword evidence="2" id="KW-1185">Reference proteome</keyword>
<dbReference type="PANTHER" id="PTHR45913:SF5">
    <property type="entry name" value="GENERAL TRANSCRIPTION FACTOR II-I REPEAT DOMAIN-CONTAINING PROTEIN 2A-LIKE PROTEIN"/>
    <property type="match status" value="1"/>
</dbReference>
<gene>
    <name evidence="1" type="ORF">PR048_012293</name>
</gene>
<dbReference type="EMBL" id="JARBHB010000004">
    <property type="protein sequence ID" value="KAJ8886086.1"/>
    <property type="molecule type" value="Genomic_DNA"/>
</dbReference>